<dbReference type="SMART" id="SM00855">
    <property type="entry name" value="PGAM"/>
    <property type="match status" value="1"/>
</dbReference>
<gene>
    <name evidence="3" type="ORF">AQS8620_01586</name>
</gene>
<dbReference type="InterPro" id="IPR029033">
    <property type="entry name" value="His_PPase_superfam"/>
</dbReference>
<evidence type="ECO:0000313" key="4">
    <source>
        <dbReference type="Proteomes" id="UP000193862"/>
    </source>
</evidence>
<dbReference type="InterPro" id="IPR013078">
    <property type="entry name" value="His_Pase_superF_clade-1"/>
</dbReference>
<dbReference type="Gene3D" id="3.40.50.1240">
    <property type="entry name" value="Phosphoglycerate mutase-like"/>
    <property type="match status" value="1"/>
</dbReference>
<dbReference type="GO" id="GO:0005737">
    <property type="term" value="C:cytoplasm"/>
    <property type="evidence" value="ECO:0007669"/>
    <property type="project" value="TreeGrafter"/>
</dbReference>
<evidence type="ECO:0000256" key="1">
    <source>
        <dbReference type="ARBA" id="ARBA00023152"/>
    </source>
</evidence>
<reference evidence="3 4" key="1">
    <citation type="submission" date="2017-03" db="EMBL/GenBank/DDBJ databases">
        <authorList>
            <person name="Afonso C.L."/>
            <person name="Miller P.J."/>
            <person name="Scott M.A."/>
            <person name="Spackman E."/>
            <person name="Goraichik I."/>
            <person name="Dimitrov K.M."/>
            <person name="Suarez D.L."/>
            <person name="Swayne D.E."/>
        </authorList>
    </citation>
    <scope>NUCLEOTIDE SEQUENCE [LARGE SCALE GENOMIC DNA]</scope>
    <source>
        <strain evidence="3 4">CECT 8620</strain>
    </source>
</reference>
<dbReference type="InterPro" id="IPR001345">
    <property type="entry name" value="PG/BPGM_mutase_AS"/>
</dbReference>
<dbReference type="GO" id="GO:0016791">
    <property type="term" value="F:phosphatase activity"/>
    <property type="evidence" value="ECO:0007669"/>
    <property type="project" value="TreeGrafter"/>
</dbReference>
<evidence type="ECO:0000256" key="2">
    <source>
        <dbReference type="ARBA" id="ARBA00023235"/>
    </source>
</evidence>
<keyword evidence="1" id="KW-0324">Glycolysis</keyword>
<dbReference type="PROSITE" id="PS00175">
    <property type="entry name" value="PG_MUTASE"/>
    <property type="match status" value="1"/>
</dbReference>
<dbReference type="RefSeq" id="WP_234990417.1">
    <property type="nucleotide sequence ID" value="NZ_FWFS01000005.1"/>
</dbReference>
<dbReference type="AlphaFoldDB" id="A0A1Y5SMY2"/>
<accession>A0A1Y5SMY2</accession>
<dbReference type="CDD" id="cd07067">
    <property type="entry name" value="HP_PGM_like"/>
    <property type="match status" value="1"/>
</dbReference>
<protein>
    <submittedName>
        <fullName evidence="3">Bifunctional RNase H/acid phosphatase</fullName>
    </submittedName>
</protein>
<keyword evidence="2" id="KW-0413">Isomerase</keyword>
<dbReference type="Pfam" id="PF00300">
    <property type="entry name" value="His_Phos_1"/>
    <property type="match status" value="1"/>
</dbReference>
<dbReference type="Proteomes" id="UP000193862">
    <property type="component" value="Unassembled WGS sequence"/>
</dbReference>
<proteinExistence type="predicted"/>
<dbReference type="EMBL" id="FWFS01000005">
    <property type="protein sequence ID" value="SLN41331.1"/>
    <property type="molecule type" value="Genomic_DNA"/>
</dbReference>
<dbReference type="InterPro" id="IPR050275">
    <property type="entry name" value="PGM_Phosphatase"/>
</dbReference>
<sequence length="189" mass="20633">MIPPRQAFVVLRHGETDANRDRIIAGRSEAQLTPAGRSAARALAQWHWPVPLRLFVSPQQRAADTAALAFPDHSAQVLSGLRERDWGVFEGQPVGNLPPREATPRDGEPWADMVARVDAALGVALDQSAADQALAVLVAHSGVIRALRLLCGASPHGPSPHNTTPYLFVRHATGWHEHRPDKKDKTWIV</sequence>
<organism evidence="3 4">
    <name type="scientific">Aquimixticola soesokkakensis</name>
    <dbReference type="NCBI Taxonomy" id="1519096"/>
    <lineage>
        <taxon>Bacteria</taxon>
        <taxon>Pseudomonadati</taxon>
        <taxon>Pseudomonadota</taxon>
        <taxon>Alphaproteobacteria</taxon>
        <taxon>Rhodobacterales</taxon>
        <taxon>Paracoccaceae</taxon>
        <taxon>Aquimixticola</taxon>
    </lineage>
</organism>
<keyword evidence="4" id="KW-1185">Reference proteome</keyword>
<dbReference type="PANTHER" id="PTHR48100:SF1">
    <property type="entry name" value="HISTIDINE PHOSPHATASE FAMILY PROTEIN-RELATED"/>
    <property type="match status" value="1"/>
</dbReference>
<evidence type="ECO:0000313" key="3">
    <source>
        <dbReference type="EMBL" id="SLN41331.1"/>
    </source>
</evidence>
<dbReference type="PANTHER" id="PTHR48100">
    <property type="entry name" value="BROAD-SPECIFICITY PHOSPHATASE YOR283W-RELATED"/>
    <property type="match status" value="1"/>
</dbReference>
<name>A0A1Y5SMY2_9RHOB</name>
<dbReference type="SUPFAM" id="SSF53254">
    <property type="entry name" value="Phosphoglycerate mutase-like"/>
    <property type="match status" value="1"/>
</dbReference>